<comment type="caution">
    <text evidence="2">The sequence shown here is derived from an EMBL/GenBank/DDBJ whole genome shotgun (WGS) entry which is preliminary data.</text>
</comment>
<evidence type="ECO:0000313" key="3">
    <source>
        <dbReference type="Proteomes" id="UP001589608"/>
    </source>
</evidence>
<dbReference type="InterPro" id="IPR036291">
    <property type="entry name" value="NAD(P)-bd_dom_sf"/>
</dbReference>
<dbReference type="InterPro" id="IPR001509">
    <property type="entry name" value="Epimerase_deHydtase"/>
</dbReference>
<sequence>MRILVTGGTGFVGSHSVAALVAAGHDVRLLVRSAARIGPALEPLGGPATVDHVVGDVTDPGSVARALRGCAAMLHAAAVYDLDARARPAIARTNVAGAETVLRAAVEAGCDPVVHVSSTAALLRRRATVTPDSALSSAPGPYIRSKVASEAVARGLQDAGAPVVIVQPGAVLGPDDPHCGDQARRLRDILRGRYPVWPSGGLHVVDVRDVAAVHAAVFALPAKPTRYLVPGRFVDGATMFATLRGLTGRRLPCLVVPSAAMLPLSRSMSAVQRVTPFHLPVDHEGVVFVDAATRCDDSRARDELGVEPRALTETYGDTIRWLHRTGRLTARQAGAVVRR</sequence>
<accession>A0ABV5MDI5</accession>
<dbReference type="Pfam" id="PF01370">
    <property type="entry name" value="Epimerase"/>
    <property type="match status" value="1"/>
</dbReference>
<dbReference type="Proteomes" id="UP001589608">
    <property type="component" value="Unassembled WGS sequence"/>
</dbReference>
<gene>
    <name evidence="2" type="ORF">ACFFTR_27810</name>
</gene>
<dbReference type="PANTHER" id="PTHR48079:SF6">
    <property type="entry name" value="NAD(P)-BINDING DOMAIN-CONTAINING PROTEIN-RELATED"/>
    <property type="match status" value="1"/>
</dbReference>
<dbReference type="EMBL" id="JBHMCA010000051">
    <property type="protein sequence ID" value="MFB9446914.1"/>
    <property type="molecule type" value="Genomic_DNA"/>
</dbReference>
<dbReference type="SUPFAM" id="SSF51735">
    <property type="entry name" value="NAD(P)-binding Rossmann-fold domains"/>
    <property type="match status" value="1"/>
</dbReference>
<feature type="domain" description="NAD-dependent epimerase/dehydratase" evidence="1">
    <location>
        <begin position="3"/>
        <end position="221"/>
    </location>
</feature>
<keyword evidence="3" id="KW-1185">Reference proteome</keyword>
<name>A0ABV5MDI5_9ACTN</name>
<proteinExistence type="predicted"/>
<dbReference type="InterPro" id="IPR051783">
    <property type="entry name" value="NAD(P)-dependent_oxidoreduct"/>
</dbReference>
<reference evidence="2 3" key="1">
    <citation type="submission" date="2024-09" db="EMBL/GenBank/DDBJ databases">
        <authorList>
            <person name="Sun Q."/>
            <person name="Mori K."/>
        </authorList>
    </citation>
    <scope>NUCLEOTIDE SEQUENCE [LARGE SCALE GENOMIC DNA]</scope>
    <source>
        <strain evidence="2 3">JCM 3307</strain>
    </source>
</reference>
<evidence type="ECO:0000313" key="2">
    <source>
        <dbReference type="EMBL" id="MFB9446914.1"/>
    </source>
</evidence>
<dbReference type="RefSeq" id="WP_223104999.1">
    <property type="nucleotide sequence ID" value="NZ_CP061913.1"/>
</dbReference>
<protein>
    <submittedName>
        <fullName evidence="2">NAD-dependent epimerase/dehydratase family protein</fullName>
    </submittedName>
</protein>
<dbReference type="PANTHER" id="PTHR48079">
    <property type="entry name" value="PROTEIN YEEZ"/>
    <property type="match status" value="1"/>
</dbReference>
<dbReference type="Gene3D" id="3.40.50.720">
    <property type="entry name" value="NAD(P)-binding Rossmann-like Domain"/>
    <property type="match status" value="1"/>
</dbReference>
<evidence type="ECO:0000259" key="1">
    <source>
        <dbReference type="Pfam" id="PF01370"/>
    </source>
</evidence>
<organism evidence="2 3">
    <name type="scientific">Dactylosporangium vinaceum</name>
    <dbReference type="NCBI Taxonomy" id="53362"/>
    <lineage>
        <taxon>Bacteria</taxon>
        <taxon>Bacillati</taxon>
        <taxon>Actinomycetota</taxon>
        <taxon>Actinomycetes</taxon>
        <taxon>Micromonosporales</taxon>
        <taxon>Micromonosporaceae</taxon>
        <taxon>Dactylosporangium</taxon>
    </lineage>
</organism>